<dbReference type="SUPFAM" id="SSF56601">
    <property type="entry name" value="beta-lactamase/transpeptidase-like"/>
    <property type="match status" value="1"/>
</dbReference>
<feature type="region of interest" description="Disordered" evidence="3">
    <location>
        <begin position="91"/>
        <end position="110"/>
    </location>
</feature>
<dbReference type="GO" id="GO:0006508">
    <property type="term" value="P:proteolysis"/>
    <property type="evidence" value="ECO:0007669"/>
    <property type="project" value="InterPro"/>
</dbReference>
<gene>
    <name evidence="5" type="primary">dacB</name>
    <name evidence="5" type="ORF">H1X69_09825</name>
</gene>
<dbReference type="Pfam" id="PF02113">
    <property type="entry name" value="Peptidase_S13"/>
    <property type="match status" value="2"/>
</dbReference>
<dbReference type="GO" id="GO:0009002">
    <property type="term" value="F:serine-type D-Ala-D-Ala carboxypeptidase activity"/>
    <property type="evidence" value="ECO:0007669"/>
    <property type="project" value="UniProtKB-EC"/>
</dbReference>
<dbReference type="Gene3D" id="3.40.710.10">
    <property type="entry name" value="DD-peptidase/beta-lactamase superfamily"/>
    <property type="match status" value="2"/>
</dbReference>
<dbReference type="EMBL" id="JACERG010000008">
    <property type="protein sequence ID" value="MBA5221716.1"/>
    <property type="molecule type" value="Genomic_DNA"/>
</dbReference>
<keyword evidence="5" id="KW-0645">Protease</keyword>
<evidence type="ECO:0000313" key="5">
    <source>
        <dbReference type="EMBL" id="MBA5221716.1"/>
    </source>
</evidence>
<keyword evidence="2 5" id="KW-0378">Hydrolase</keyword>
<organism evidence="5 6">
    <name type="scientific">Streptomyces griseoaurantiacus</name>
    <dbReference type="NCBI Taxonomy" id="68213"/>
    <lineage>
        <taxon>Bacteria</taxon>
        <taxon>Bacillati</taxon>
        <taxon>Actinomycetota</taxon>
        <taxon>Actinomycetes</taxon>
        <taxon>Kitasatosporales</taxon>
        <taxon>Streptomycetaceae</taxon>
        <taxon>Streptomyces</taxon>
        <taxon>Streptomyces aurantiacus group</taxon>
    </lineage>
</organism>
<dbReference type="GO" id="GO:0000270">
    <property type="term" value="P:peptidoglycan metabolic process"/>
    <property type="evidence" value="ECO:0007669"/>
    <property type="project" value="TreeGrafter"/>
</dbReference>
<comment type="caution">
    <text evidence="5">The sequence shown here is derived from an EMBL/GenBank/DDBJ whole genome shotgun (WGS) entry which is preliminary data.</text>
</comment>
<dbReference type="PANTHER" id="PTHR30023:SF0">
    <property type="entry name" value="PENICILLIN-SENSITIVE CARBOXYPEPTIDASE A"/>
    <property type="match status" value="1"/>
</dbReference>
<sequence length="511" mass="51429">MAWTRAVVGARLAGLLGGARPYVSRAVRGARVRLGGGVRALRTRSPRAGTARFALVASALGVAVAVLAVTAAGPWGAGGRRVAERERAAAAATGAAHGSGSRAGAPRPAPSAAAVLTGLDRPGVTGESLAGILDPLLSDPSLGDRRGAAVVDVSTGRRLYAKDADAGLTPASTTKIATAVAALSALGPEHRLTTRTVLEPRTRKVVLVGGGDPTLTARKKTGGWAGLRALADSTAAALKKRHLTSVTLAYDTSLYAGTTRHPIGVNENLAEVTPLTVDEGRLDDSGSGPATRTPDPAGDAAHRFAALLGTHGVKAAEKGSARATGRARTLASVQSPPLSAVVERMLTNSDNDIAEALARHTALATGGEGSFEGGAAAVGAQVKKLGLPVGGAEFHDGSGLDRRDKLTARLLTSLLALAGSADHPELRTVLTGLPIAGFTGTLSDRYEGTDTHAGTGLVRAKTGSLTGVNTLAGTVVTAGGRLLAFAFLTENSMDQPTARAALDRAAARLAG</sequence>
<dbReference type="InterPro" id="IPR012338">
    <property type="entry name" value="Beta-lactam/transpept-like"/>
</dbReference>
<feature type="region of interest" description="Disordered" evidence="3">
    <location>
        <begin position="279"/>
        <end position="298"/>
    </location>
</feature>
<accession>A0A7W2DRI6</accession>
<reference evidence="5 6" key="1">
    <citation type="submission" date="2020-07" db="EMBL/GenBank/DDBJ databases">
        <title>Differential regulation of undecylprodigiosin biosynthesis in the yeast-scavenging Streptomyces strain MBK6.</title>
        <authorList>
            <person name="Baral B."/>
            <person name="Siitonen V."/>
            <person name="Laughlin M."/>
            <person name="Yamada K."/>
            <person name="Ilomaeki M."/>
            <person name="Metsae-Ketelae M."/>
            <person name="Niemi J."/>
        </authorList>
    </citation>
    <scope>NUCLEOTIDE SEQUENCE [LARGE SCALE GENOMIC DNA]</scope>
    <source>
        <strain evidence="5 6">MBK6</strain>
    </source>
</reference>
<feature type="transmembrane region" description="Helical" evidence="4">
    <location>
        <begin position="53"/>
        <end position="77"/>
    </location>
</feature>
<dbReference type="NCBIfam" id="TIGR00666">
    <property type="entry name" value="PBP4"/>
    <property type="match status" value="1"/>
</dbReference>
<dbReference type="PANTHER" id="PTHR30023">
    <property type="entry name" value="D-ALANYL-D-ALANINE CARBOXYPEPTIDASE"/>
    <property type="match status" value="1"/>
</dbReference>
<evidence type="ECO:0000256" key="2">
    <source>
        <dbReference type="ARBA" id="ARBA00022801"/>
    </source>
</evidence>
<proteinExistence type="inferred from homology"/>
<dbReference type="PRINTS" id="PR00922">
    <property type="entry name" value="DADACBPTASE3"/>
</dbReference>
<protein>
    <submittedName>
        <fullName evidence="5">D-alanyl-D-alanine carboxypeptidase/D-alanyl-D-alanine-endopeptidase</fullName>
        <ecNumber evidence="5">3.4.16.4</ecNumber>
    </submittedName>
</protein>
<keyword evidence="4" id="KW-0472">Membrane</keyword>
<dbReference type="InterPro" id="IPR000667">
    <property type="entry name" value="Peptidase_S13"/>
</dbReference>
<evidence type="ECO:0000256" key="3">
    <source>
        <dbReference type="SAM" id="MobiDB-lite"/>
    </source>
</evidence>
<keyword evidence="4" id="KW-0812">Transmembrane</keyword>
<dbReference type="EC" id="3.4.16.4" evidence="5"/>
<dbReference type="AlphaFoldDB" id="A0A7W2DRI6"/>
<keyword evidence="4" id="KW-1133">Transmembrane helix</keyword>
<evidence type="ECO:0000256" key="4">
    <source>
        <dbReference type="SAM" id="Phobius"/>
    </source>
</evidence>
<dbReference type="Proteomes" id="UP000587608">
    <property type="component" value="Unassembled WGS sequence"/>
</dbReference>
<evidence type="ECO:0000256" key="1">
    <source>
        <dbReference type="ARBA" id="ARBA00006096"/>
    </source>
</evidence>
<keyword evidence="5" id="KW-0121">Carboxypeptidase</keyword>
<name>A0A7W2DRI6_9ACTN</name>
<evidence type="ECO:0000313" key="6">
    <source>
        <dbReference type="Proteomes" id="UP000587608"/>
    </source>
</evidence>
<comment type="similarity">
    <text evidence="1">Belongs to the peptidase S13 family.</text>
</comment>